<keyword evidence="6 7" id="KW-0472">Membrane</keyword>
<feature type="transmembrane region" description="Helical" evidence="7">
    <location>
        <begin position="364"/>
        <end position="386"/>
    </location>
</feature>
<evidence type="ECO:0000256" key="7">
    <source>
        <dbReference type="SAM" id="Phobius"/>
    </source>
</evidence>
<dbReference type="PANTHER" id="PTHR42925">
    <property type="entry name" value="MULTIDRUG AND TOXIN EFFLUX PROTEIN MATE FAMILY"/>
    <property type="match status" value="1"/>
</dbReference>
<keyword evidence="4 7" id="KW-0812">Transmembrane</keyword>
<keyword evidence="5 7" id="KW-1133">Transmembrane helix</keyword>
<evidence type="ECO:0000313" key="9">
    <source>
        <dbReference type="Proteomes" id="UP000245523"/>
    </source>
</evidence>
<keyword evidence="9" id="KW-1185">Reference proteome</keyword>
<reference evidence="8 9" key="1">
    <citation type="submission" date="2018-05" db="EMBL/GenBank/DDBJ databases">
        <title>Animal gut microbial communities from fecal samples from Wisconsin, USA.</title>
        <authorList>
            <person name="Neumann A."/>
        </authorList>
    </citation>
    <scope>NUCLEOTIDE SEQUENCE [LARGE SCALE GENOMIC DNA]</scope>
    <source>
        <strain evidence="8 9">UWS4</strain>
    </source>
</reference>
<feature type="transmembrane region" description="Helical" evidence="7">
    <location>
        <begin position="290"/>
        <end position="309"/>
    </location>
</feature>
<dbReference type="Pfam" id="PF01554">
    <property type="entry name" value="MatE"/>
    <property type="match status" value="2"/>
</dbReference>
<sequence>MTKILSKFILERHFFLVLVGLALPIALQDLVKFSLSLADNIMVGQISEAALGAVTLASQPFFIFSMLSFGIASGGGVLVAQYYGKHDAKAIQKIVSITLSIGILFSFLVGFITTVFPEQVMKIFTNDAELISIGVDYLRIQGITYYFYGFSNTMIMLMRSTREVKAGLIINVIAFFLNVFLNWVLIFGHLGFPAMGVKGAALGTVIARAVECIIMLIYVRFYERHLNFRFKKLFHFDRVLFADFLHYSIPVVINESGWAVGVSAQSVILGHLNSTIIAAASIVGTLQQMALIFIFGVAGASAPIIGNILGGGKDFSKVKKYANTLLASGVLVGILTASCLFIFKDAILTLYAIPAETIQLAKTFIGIQCIMVVLQSYSTPSIVGILRAGGDTTFTSIIDIGSLWVFSIPLGYLAGFVWEASYPIIFLMLRTDELAKFPIIIWRIQQKKWIRNVTRTV</sequence>
<evidence type="ECO:0000256" key="4">
    <source>
        <dbReference type="ARBA" id="ARBA00022692"/>
    </source>
</evidence>
<gene>
    <name evidence="8" type="ORF">B0H50_10130</name>
</gene>
<dbReference type="InterPro" id="IPR047135">
    <property type="entry name" value="YsiQ"/>
</dbReference>
<name>A0ABX5LQ39_9BACT</name>
<dbReference type="EMBL" id="QGHD01000001">
    <property type="protein sequence ID" value="PWL04019.1"/>
    <property type="molecule type" value="Genomic_DNA"/>
</dbReference>
<dbReference type="RefSeq" id="WP_106198374.1">
    <property type="nucleotide sequence ID" value="NZ_JAXEIU010000024.1"/>
</dbReference>
<keyword evidence="2" id="KW-0813">Transport</keyword>
<evidence type="ECO:0000256" key="5">
    <source>
        <dbReference type="ARBA" id="ARBA00022989"/>
    </source>
</evidence>
<comment type="caution">
    <text evidence="8">The sequence shown here is derived from an EMBL/GenBank/DDBJ whole genome shotgun (WGS) entry which is preliminary data.</text>
</comment>
<feature type="transmembrane region" description="Helical" evidence="7">
    <location>
        <begin position="168"/>
        <end position="188"/>
    </location>
</feature>
<dbReference type="PANTHER" id="PTHR42925:SF2">
    <property type="entry name" value="NA+ DRIVEN MULTIDRUG EFFLUX PUMP"/>
    <property type="match status" value="1"/>
</dbReference>
<dbReference type="Proteomes" id="UP000245523">
    <property type="component" value="Unassembled WGS sequence"/>
</dbReference>
<protein>
    <submittedName>
        <fullName evidence="8">MATE family efflux protein</fullName>
    </submittedName>
</protein>
<keyword evidence="3" id="KW-1003">Cell membrane</keyword>
<feature type="transmembrane region" description="Helical" evidence="7">
    <location>
        <begin position="200"/>
        <end position="221"/>
    </location>
</feature>
<evidence type="ECO:0000256" key="1">
    <source>
        <dbReference type="ARBA" id="ARBA00004651"/>
    </source>
</evidence>
<dbReference type="CDD" id="cd13134">
    <property type="entry name" value="MATE_like_8"/>
    <property type="match status" value="1"/>
</dbReference>
<organism evidence="8 9">
    <name type="scientific">Hallerella porci</name>
    <dbReference type="NCBI Taxonomy" id="1945871"/>
    <lineage>
        <taxon>Bacteria</taxon>
        <taxon>Pseudomonadati</taxon>
        <taxon>Fibrobacterota</taxon>
        <taxon>Fibrobacteria</taxon>
        <taxon>Fibrobacterales</taxon>
        <taxon>Fibrobacteraceae</taxon>
        <taxon>Hallerella</taxon>
    </lineage>
</organism>
<comment type="subcellular location">
    <subcellularLocation>
        <location evidence="1">Cell membrane</location>
        <topology evidence="1">Multi-pass membrane protein</topology>
    </subcellularLocation>
</comment>
<dbReference type="PIRSF" id="PIRSF006603">
    <property type="entry name" value="DinF"/>
    <property type="match status" value="1"/>
</dbReference>
<evidence type="ECO:0000313" key="8">
    <source>
        <dbReference type="EMBL" id="PWL04019.1"/>
    </source>
</evidence>
<feature type="transmembrane region" description="Helical" evidence="7">
    <location>
        <begin position="94"/>
        <end position="116"/>
    </location>
</feature>
<dbReference type="InterPro" id="IPR002528">
    <property type="entry name" value="MATE_fam"/>
</dbReference>
<accession>A0ABX5LQ39</accession>
<proteinExistence type="predicted"/>
<evidence type="ECO:0000256" key="2">
    <source>
        <dbReference type="ARBA" id="ARBA00022448"/>
    </source>
</evidence>
<evidence type="ECO:0000256" key="3">
    <source>
        <dbReference type="ARBA" id="ARBA00022475"/>
    </source>
</evidence>
<feature type="transmembrane region" description="Helical" evidence="7">
    <location>
        <begin position="128"/>
        <end position="148"/>
    </location>
</feature>
<dbReference type="NCBIfam" id="TIGR00797">
    <property type="entry name" value="matE"/>
    <property type="match status" value="1"/>
</dbReference>
<dbReference type="InterPro" id="IPR048279">
    <property type="entry name" value="MdtK-like"/>
</dbReference>
<feature type="transmembrane region" description="Helical" evidence="7">
    <location>
        <begin position="321"/>
        <end position="343"/>
    </location>
</feature>
<feature type="transmembrane region" description="Helical" evidence="7">
    <location>
        <begin position="61"/>
        <end position="82"/>
    </location>
</feature>
<evidence type="ECO:0000256" key="6">
    <source>
        <dbReference type="ARBA" id="ARBA00023136"/>
    </source>
</evidence>
<feature type="transmembrane region" description="Helical" evidence="7">
    <location>
        <begin position="406"/>
        <end position="429"/>
    </location>
</feature>